<dbReference type="Gene3D" id="2.60.40.10">
    <property type="entry name" value="Immunoglobulins"/>
    <property type="match status" value="1"/>
</dbReference>
<dbReference type="InterPro" id="IPR012334">
    <property type="entry name" value="Pectin_lyas_fold"/>
</dbReference>
<evidence type="ECO:0000259" key="1">
    <source>
        <dbReference type="Pfam" id="PF16403"/>
    </source>
</evidence>
<dbReference type="PROSITE" id="PS51257">
    <property type="entry name" value="PROKAR_LIPOPROTEIN"/>
    <property type="match status" value="1"/>
</dbReference>
<accession>A0A0C5VD90</accession>
<dbReference type="PATRIC" id="fig|1445510.3.peg.443"/>
<dbReference type="AlphaFoldDB" id="A0A0C5VD90"/>
<dbReference type="SUPFAM" id="SSF51126">
    <property type="entry name" value="Pectin lyase-like"/>
    <property type="match status" value="1"/>
</dbReference>
<organism evidence="2 3">
    <name type="scientific">Gynuella sunshinyii YC6258</name>
    <dbReference type="NCBI Taxonomy" id="1445510"/>
    <lineage>
        <taxon>Bacteria</taxon>
        <taxon>Pseudomonadati</taxon>
        <taxon>Pseudomonadota</taxon>
        <taxon>Gammaproteobacteria</taxon>
        <taxon>Oceanospirillales</taxon>
        <taxon>Saccharospirillaceae</taxon>
        <taxon>Gynuella</taxon>
    </lineage>
</organism>
<evidence type="ECO:0000313" key="2">
    <source>
        <dbReference type="EMBL" id="AJQ92507.1"/>
    </source>
</evidence>
<gene>
    <name evidence="2" type="ORF">YC6258_00457</name>
</gene>
<reference evidence="2 3" key="1">
    <citation type="submission" date="2014-01" db="EMBL/GenBank/DDBJ databases">
        <title>Full genme sequencing of cellulolytic bacterium Gynuella sunshinyii YC6258T gen. nov., sp. nov.</title>
        <authorList>
            <person name="Khan H."/>
            <person name="Chung E.J."/>
            <person name="Chung Y.R."/>
        </authorList>
    </citation>
    <scope>NUCLEOTIDE SEQUENCE [LARGE SCALE GENOMIC DNA]</scope>
    <source>
        <strain evidence="2 3">YC6258</strain>
    </source>
</reference>
<proteinExistence type="predicted"/>
<dbReference type="EMBL" id="CP007142">
    <property type="protein sequence ID" value="AJQ92507.1"/>
    <property type="molecule type" value="Genomic_DNA"/>
</dbReference>
<dbReference type="OrthoDB" id="6199529at2"/>
<sequence length="706" mass="78117">MNFNNHKYLQTIFCCALLAACNSESDSGKTNTAAAHSSQGPEIQLTGIENIQLLAGSDFVDPGAVAEDAEDGDLTSSISVDSNLDVSTTGKYGITYTVVDSDGHEATVTRTIIVAAEFDDNYHVSWESNFSLPKQDADGWSILIPSSNSRLIYISTTSGDDNTAKVYTPKDSVIGGDYRNPAGTVLAYKTMEAAFEQLRAGKPDYLLFKRGDTFTKTPGFDLALKAGRSASERQVLTSYGPATERPVIDTGTGWGLNFNNAPYSAAVGLYVVASGRNPDQDGDGKEDRDFDWNSIGQALGFRGLDIVGHILIEDCWFDWYSSNYFQSTDDNSEVIDIIFRRNLVTNNYAAVSGQNTQGMYSDNVSSLIEENIFDHNGWYKQGTGSDDKEGQATYYNHNIYFVEPRNTIVRNNLFLRSSSIGTKFTSNTTSGDNQIKAWNLLVDNNLYLEGEVGIGLSGNKDQNNGPRFQQIYVTNNVLMNIGRTQPSKRDLGWGMDLADWKGGLVNGNIFAHWGQYNAQNNNNYAMYITGEMSNTEISNNIIYDIYSNQVLVNFTGYDEIVSFDFHHNEIQGKDANVQRPGRLLQYSVNKGTGNLANNYYYSEVEQDHWFSGQGSAYLTLDQYRSYSGDTTSMPQSRSYDEPERSISSYLSSLGYASGLNVDTEMAALIELLLAQQKGNWDTNISATAINNYIREGFCLEGNFSCR</sequence>
<dbReference type="RefSeq" id="WP_044615552.1">
    <property type="nucleotide sequence ID" value="NZ_CP007142.1"/>
</dbReference>
<protein>
    <recommendedName>
        <fullName evidence="1">Pesticidal crystal protein Cry22Aa Ig-like domain-containing protein</fullName>
    </recommendedName>
</protein>
<dbReference type="KEGG" id="gsn:YC6258_00457"/>
<dbReference type="Gene3D" id="2.160.20.10">
    <property type="entry name" value="Single-stranded right-handed beta-helix, Pectin lyase-like"/>
    <property type="match status" value="1"/>
</dbReference>
<keyword evidence="3" id="KW-1185">Reference proteome</keyword>
<dbReference type="HOGENOM" id="CLU_431994_0_0_6"/>
<dbReference type="Pfam" id="PF16403">
    <property type="entry name" value="Bact_surface_Ig-like"/>
    <property type="match status" value="1"/>
</dbReference>
<feature type="domain" description="Pesticidal crystal protein Cry22Aa Ig-like" evidence="1">
    <location>
        <begin position="43"/>
        <end position="114"/>
    </location>
</feature>
<evidence type="ECO:0000313" key="3">
    <source>
        <dbReference type="Proteomes" id="UP000032266"/>
    </source>
</evidence>
<dbReference type="Proteomes" id="UP000032266">
    <property type="component" value="Chromosome"/>
</dbReference>
<dbReference type="InterPro" id="IPR011050">
    <property type="entry name" value="Pectin_lyase_fold/virulence"/>
</dbReference>
<name>A0A0C5VD90_9GAMM</name>
<dbReference type="InterPro" id="IPR032179">
    <property type="entry name" value="Cry22Aa_Ig-like"/>
</dbReference>
<dbReference type="InterPro" id="IPR013783">
    <property type="entry name" value="Ig-like_fold"/>
</dbReference>